<dbReference type="NCBIfam" id="TIGR00401">
    <property type="entry name" value="msrA"/>
    <property type="match status" value="1"/>
</dbReference>
<evidence type="ECO:0000259" key="7">
    <source>
        <dbReference type="Pfam" id="PF12867"/>
    </source>
</evidence>
<comment type="caution">
    <text evidence="8">The sequence shown here is derived from an EMBL/GenBank/DDBJ whole genome shotgun (WGS) entry which is preliminary data.</text>
</comment>
<comment type="catalytic activity">
    <reaction evidence="4 5">
        <text>[thioredoxin]-disulfide + L-methionine + H2O = L-methionine (S)-S-oxide + [thioredoxin]-dithiol</text>
        <dbReference type="Rhea" id="RHEA:19993"/>
        <dbReference type="Rhea" id="RHEA-COMP:10698"/>
        <dbReference type="Rhea" id="RHEA-COMP:10700"/>
        <dbReference type="ChEBI" id="CHEBI:15377"/>
        <dbReference type="ChEBI" id="CHEBI:29950"/>
        <dbReference type="ChEBI" id="CHEBI:50058"/>
        <dbReference type="ChEBI" id="CHEBI:57844"/>
        <dbReference type="ChEBI" id="CHEBI:58772"/>
        <dbReference type="EC" id="1.8.4.11"/>
    </reaction>
</comment>
<accession>A0ABU1P0G4</accession>
<evidence type="ECO:0000313" key="8">
    <source>
        <dbReference type="EMBL" id="MDR6553233.1"/>
    </source>
</evidence>
<sequence length="323" mass="37332">MRAAFAFRLLDKHMNQFIHVCNECPPEKRGAIPEGYKNNIHWQLGHVLYITHREVLGLSKQPLILPESYKTLFAYGTKPADWTEEPPEWNVLITQLKELRTYIHDTLQDRLDEPVSENFLHAETIGELIYASTMHIFYHQGIIYGMNKSLKAVVIEASDTAIFAGGCFWHMEKSFRELEGVTDVSTGYTGGKDDNPTYKKVVSQTSDHLEAVEIQFDPNVITYEELLLNFWKNVDPTNAGDRSAVFYRSPAQKEIVEASKKELAAARQYSKPVLTKIAAASTFYKAEDEHQNYYKRVRGAVKKTMNKYYSDPRYLEQNMWDWE</sequence>
<evidence type="ECO:0000259" key="6">
    <source>
        <dbReference type="Pfam" id="PF01625"/>
    </source>
</evidence>
<dbReference type="InterPro" id="IPR034660">
    <property type="entry name" value="DinB/YfiT-like"/>
</dbReference>
<dbReference type="InterPro" id="IPR002569">
    <property type="entry name" value="Met_Sox_Rdtase_MsrA_dom"/>
</dbReference>
<dbReference type="SUPFAM" id="SSF109854">
    <property type="entry name" value="DinB/YfiT-like putative metalloenzymes"/>
    <property type="match status" value="1"/>
</dbReference>
<dbReference type="RefSeq" id="WP_310500716.1">
    <property type="nucleotide sequence ID" value="NZ_JAVDSB010000009.1"/>
</dbReference>
<comment type="function">
    <text evidence="5">Has an important function as a repair enzyme for proteins that have been inactivated by oxidation. Catalyzes the reversible oxidation-reduction of methionine sulfoxide in proteins to methionine.</text>
</comment>
<name>A0ABU1P0G4_9BACL</name>
<dbReference type="Pfam" id="PF01625">
    <property type="entry name" value="PMSR"/>
    <property type="match status" value="1"/>
</dbReference>
<dbReference type="Gene3D" id="3.30.1060.10">
    <property type="entry name" value="Peptide methionine sulphoxide reductase MsrA"/>
    <property type="match status" value="1"/>
</dbReference>
<feature type="domain" description="DinB-like" evidence="7">
    <location>
        <begin position="10"/>
        <end position="143"/>
    </location>
</feature>
<organism evidence="8 9">
    <name type="scientific">Paenibacillus qinlingensis</name>
    <dbReference type="NCBI Taxonomy" id="1837343"/>
    <lineage>
        <taxon>Bacteria</taxon>
        <taxon>Bacillati</taxon>
        <taxon>Bacillota</taxon>
        <taxon>Bacilli</taxon>
        <taxon>Bacillales</taxon>
        <taxon>Paenibacillaceae</taxon>
        <taxon>Paenibacillus</taxon>
    </lineage>
</organism>
<evidence type="ECO:0000256" key="5">
    <source>
        <dbReference type="HAMAP-Rule" id="MF_01401"/>
    </source>
</evidence>
<keyword evidence="9" id="KW-1185">Reference proteome</keyword>
<reference evidence="8 9" key="1">
    <citation type="submission" date="2023-07" db="EMBL/GenBank/DDBJ databases">
        <title>Sorghum-associated microbial communities from plants grown in Nebraska, USA.</title>
        <authorList>
            <person name="Schachtman D."/>
        </authorList>
    </citation>
    <scope>NUCLEOTIDE SEQUENCE [LARGE SCALE GENOMIC DNA]</scope>
    <source>
        <strain evidence="8 9">CC258</strain>
    </source>
</reference>
<feature type="domain" description="Peptide methionine sulphoxide reductase MsrA" evidence="6">
    <location>
        <begin position="160"/>
        <end position="298"/>
    </location>
</feature>
<evidence type="ECO:0000256" key="2">
    <source>
        <dbReference type="ARBA" id="ARBA00023002"/>
    </source>
</evidence>
<dbReference type="Proteomes" id="UP001267290">
    <property type="component" value="Unassembled WGS sequence"/>
</dbReference>
<gene>
    <name evidence="5" type="primary">msrA</name>
    <name evidence="8" type="ORF">J2736_004440</name>
</gene>
<dbReference type="EMBL" id="JAVDSB010000009">
    <property type="protein sequence ID" value="MDR6553233.1"/>
    <property type="molecule type" value="Genomic_DNA"/>
</dbReference>
<evidence type="ECO:0000256" key="4">
    <source>
        <dbReference type="ARBA" id="ARBA00048782"/>
    </source>
</evidence>
<dbReference type="Gene3D" id="1.20.120.450">
    <property type="entry name" value="dinb family like domain"/>
    <property type="match status" value="1"/>
</dbReference>
<dbReference type="Pfam" id="PF12867">
    <property type="entry name" value="DinB_2"/>
    <property type="match status" value="1"/>
</dbReference>
<evidence type="ECO:0000256" key="3">
    <source>
        <dbReference type="ARBA" id="ARBA00047806"/>
    </source>
</evidence>
<evidence type="ECO:0000313" key="9">
    <source>
        <dbReference type="Proteomes" id="UP001267290"/>
    </source>
</evidence>
<dbReference type="SUPFAM" id="SSF55068">
    <property type="entry name" value="Peptide methionine sulfoxide reductase"/>
    <property type="match status" value="1"/>
</dbReference>
<dbReference type="HAMAP" id="MF_01401">
    <property type="entry name" value="MsrA"/>
    <property type="match status" value="1"/>
</dbReference>
<dbReference type="EC" id="1.8.4.11" evidence="5"/>
<dbReference type="InterPro" id="IPR036509">
    <property type="entry name" value="Met_Sox_Rdtase_MsrA_sf"/>
</dbReference>
<dbReference type="InterPro" id="IPR024775">
    <property type="entry name" value="DinB-like"/>
</dbReference>
<comment type="similarity">
    <text evidence="1 5">Belongs to the MsrA Met sulfoxide reductase family.</text>
</comment>
<feature type="active site" evidence="5">
    <location>
        <position position="167"/>
    </location>
</feature>
<comment type="catalytic activity">
    <reaction evidence="3 5">
        <text>L-methionyl-[protein] + [thioredoxin]-disulfide + H2O = L-methionyl-(S)-S-oxide-[protein] + [thioredoxin]-dithiol</text>
        <dbReference type="Rhea" id="RHEA:14217"/>
        <dbReference type="Rhea" id="RHEA-COMP:10698"/>
        <dbReference type="Rhea" id="RHEA-COMP:10700"/>
        <dbReference type="Rhea" id="RHEA-COMP:12313"/>
        <dbReference type="Rhea" id="RHEA-COMP:12315"/>
        <dbReference type="ChEBI" id="CHEBI:15377"/>
        <dbReference type="ChEBI" id="CHEBI:16044"/>
        <dbReference type="ChEBI" id="CHEBI:29950"/>
        <dbReference type="ChEBI" id="CHEBI:44120"/>
        <dbReference type="ChEBI" id="CHEBI:50058"/>
        <dbReference type="EC" id="1.8.4.11"/>
    </reaction>
</comment>
<proteinExistence type="inferred from homology"/>
<evidence type="ECO:0000256" key="1">
    <source>
        <dbReference type="ARBA" id="ARBA00005591"/>
    </source>
</evidence>
<dbReference type="PANTHER" id="PTHR43774:SF1">
    <property type="entry name" value="PEPTIDE METHIONINE SULFOXIDE REDUCTASE MSRA 2"/>
    <property type="match status" value="1"/>
</dbReference>
<protein>
    <recommendedName>
        <fullName evidence="5">Peptide methionine sulfoxide reductase MsrA</fullName>
        <shortName evidence="5">Protein-methionine-S-oxide reductase</shortName>
        <ecNumber evidence="5">1.8.4.11</ecNumber>
    </recommendedName>
    <alternativeName>
        <fullName evidence="5">Peptide-methionine (S)-S-oxide reductase</fullName>
        <shortName evidence="5">Peptide Met(O) reductase</shortName>
    </alternativeName>
</protein>
<keyword evidence="2 5" id="KW-0560">Oxidoreductase</keyword>
<dbReference type="PANTHER" id="PTHR43774">
    <property type="entry name" value="PEPTIDE METHIONINE SULFOXIDE REDUCTASE"/>
    <property type="match status" value="1"/>
</dbReference>